<organism evidence="3 4">
    <name type="scientific">Photobacterium rosenbergii</name>
    <dbReference type="NCBI Taxonomy" id="294936"/>
    <lineage>
        <taxon>Bacteria</taxon>
        <taxon>Pseudomonadati</taxon>
        <taxon>Pseudomonadota</taxon>
        <taxon>Gammaproteobacteria</taxon>
        <taxon>Vibrionales</taxon>
        <taxon>Vibrionaceae</taxon>
        <taxon>Photobacterium</taxon>
    </lineage>
</organism>
<dbReference type="PANTHER" id="PTHR48027">
    <property type="entry name" value="HETEROGENEOUS NUCLEAR RIBONUCLEOPROTEIN 87F-RELATED"/>
    <property type="match status" value="1"/>
</dbReference>
<dbReference type="EMBL" id="PYMB01000017">
    <property type="protein sequence ID" value="PSW08998.1"/>
    <property type="molecule type" value="Genomic_DNA"/>
</dbReference>
<protein>
    <submittedName>
        <fullName evidence="3">RNA-binding protein</fullName>
    </submittedName>
</protein>
<comment type="caution">
    <text evidence="3">The sequence shown here is derived from an EMBL/GenBank/DDBJ whole genome shotgun (WGS) entry which is preliminary data.</text>
</comment>
<dbReference type="InterPro" id="IPR035979">
    <property type="entry name" value="RBD_domain_sf"/>
</dbReference>
<sequence length="149" mass="16054">MKLSKQSLMPVLAIAVVGGLVFSFLPIASGIAFALGAICTAYILPLIPTQSSSAESNTAQASKTLYVGNLPYRANESEVKKLFSEHGEVFAVRLMKDKRTGKRRGFGFVVMSSNDADNAIAQLNDKEYGQRTLKVREANEPKGGDNAEI</sequence>
<dbReference type="InterPro" id="IPR052462">
    <property type="entry name" value="SLIRP/GR-RBP-like"/>
</dbReference>
<dbReference type="RefSeq" id="WP_107300253.1">
    <property type="nucleotide sequence ID" value="NZ_PYMB01000017.1"/>
</dbReference>
<feature type="domain" description="RRM" evidence="2">
    <location>
        <begin position="63"/>
        <end position="140"/>
    </location>
</feature>
<dbReference type="GO" id="GO:0003723">
    <property type="term" value="F:RNA binding"/>
    <property type="evidence" value="ECO:0007669"/>
    <property type="project" value="UniProtKB-KW"/>
</dbReference>
<dbReference type="SUPFAM" id="SSF54928">
    <property type="entry name" value="RNA-binding domain, RBD"/>
    <property type="match status" value="1"/>
</dbReference>
<dbReference type="SMART" id="SM00360">
    <property type="entry name" value="RRM"/>
    <property type="match status" value="1"/>
</dbReference>
<gene>
    <name evidence="3" type="ORF">C9J01_21780</name>
</gene>
<name>A0A2T3N7I8_9GAMM</name>
<dbReference type="InterPro" id="IPR000504">
    <property type="entry name" value="RRM_dom"/>
</dbReference>
<dbReference type="Pfam" id="PF00076">
    <property type="entry name" value="RRM_1"/>
    <property type="match status" value="1"/>
</dbReference>
<dbReference type="Proteomes" id="UP000241346">
    <property type="component" value="Unassembled WGS sequence"/>
</dbReference>
<proteinExistence type="predicted"/>
<dbReference type="AlphaFoldDB" id="A0A2T3N7I8"/>
<dbReference type="OrthoDB" id="9798855at2"/>
<evidence type="ECO:0000313" key="4">
    <source>
        <dbReference type="Proteomes" id="UP000241346"/>
    </source>
</evidence>
<dbReference type="Gene3D" id="3.30.70.330">
    <property type="match status" value="1"/>
</dbReference>
<dbReference type="InterPro" id="IPR012677">
    <property type="entry name" value="Nucleotide-bd_a/b_plait_sf"/>
</dbReference>
<evidence type="ECO:0000313" key="3">
    <source>
        <dbReference type="EMBL" id="PSW08998.1"/>
    </source>
</evidence>
<dbReference type="PROSITE" id="PS50102">
    <property type="entry name" value="RRM"/>
    <property type="match status" value="1"/>
</dbReference>
<evidence type="ECO:0000256" key="1">
    <source>
        <dbReference type="ARBA" id="ARBA00022884"/>
    </source>
</evidence>
<keyword evidence="1" id="KW-0694">RNA-binding</keyword>
<evidence type="ECO:0000259" key="2">
    <source>
        <dbReference type="PROSITE" id="PS50102"/>
    </source>
</evidence>
<accession>A0A2T3N7I8</accession>
<reference evidence="3 4" key="1">
    <citation type="submission" date="2018-03" db="EMBL/GenBank/DDBJ databases">
        <title>Whole genome sequencing of Histamine producing bacteria.</title>
        <authorList>
            <person name="Butler K."/>
        </authorList>
    </citation>
    <scope>NUCLEOTIDE SEQUENCE [LARGE SCALE GENOMIC DNA]</scope>
    <source>
        <strain evidence="3 4">DSM 19138</strain>
    </source>
</reference>